<keyword evidence="2" id="KW-0472">Membrane</keyword>
<evidence type="ECO:0000313" key="3">
    <source>
        <dbReference type="EMBL" id="KAF2102323.1"/>
    </source>
</evidence>
<evidence type="ECO:0000256" key="1">
    <source>
        <dbReference type="SAM" id="MobiDB-lite"/>
    </source>
</evidence>
<name>A0A9P4IN67_9PEZI</name>
<feature type="compositionally biased region" description="Low complexity" evidence="1">
    <location>
        <begin position="133"/>
        <end position="157"/>
    </location>
</feature>
<feature type="region of interest" description="Disordered" evidence="1">
    <location>
        <begin position="129"/>
        <end position="157"/>
    </location>
</feature>
<proteinExistence type="predicted"/>
<comment type="caution">
    <text evidence="3">The sequence shown here is derived from an EMBL/GenBank/DDBJ whole genome shotgun (WGS) entry which is preliminary data.</text>
</comment>
<keyword evidence="2" id="KW-0812">Transmembrane</keyword>
<organism evidence="3 4">
    <name type="scientific">Rhizodiscina lignyota</name>
    <dbReference type="NCBI Taxonomy" id="1504668"/>
    <lineage>
        <taxon>Eukaryota</taxon>
        <taxon>Fungi</taxon>
        <taxon>Dikarya</taxon>
        <taxon>Ascomycota</taxon>
        <taxon>Pezizomycotina</taxon>
        <taxon>Dothideomycetes</taxon>
        <taxon>Pleosporomycetidae</taxon>
        <taxon>Aulographales</taxon>
        <taxon>Rhizodiscinaceae</taxon>
        <taxon>Rhizodiscina</taxon>
    </lineage>
</organism>
<dbReference type="OrthoDB" id="4779287at2759"/>
<dbReference type="EMBL" id="ML978123">
    <property type="protein sequence ID" value="KAF2102323.1"/>
    <property type="molecule type" value="Genomic_DNA"/>
</dbReference>
<evidence type="ECO:0000313" key="4">
    <source>
        <dbReference type="Proteomes" id="UP000799772"/>
    </source>
</evidence>
<dbReference type="AlphaFoldDB" id="A0A9P4IN67"/>
<accession>A0A9P4IN67</accession>
<dbReference type="Gene3D" id="1.20.5.510">
    <property type="entry name" value="Single helix bin"/>
    <property type="match status" value="1"/>
</dbReference>
<sequence length="259" mass="27455">MSSEGFAIRRNGSCFSNQGEVDCGPTWGPFHACCPHGAFCPSTENLNYYNAYCCDKRNTNCTADIIKTGPYCADTSWQLYNNEGYFCCAPALKGFSSDSNSDGCANSAHTLQPGEAYLEVQSAKPKLSRRLATKSSSKTSTPSITQSPTSTPSSSDTGAIAGGVVGGVVGLIIIVALIWFLFRRNRKRMGAAGNVPELDGSANVYKAKYPPVEAGSPMPPQELDSSHTQAKVELPGNEAQEPVELSGSPVPTGEHTSPR</sequence>
<keyword evidence="2" id="KW-1133">Transmembrane helix</keyword>
<reference evidence="3" key="1">
    <citation type="journal article" date="2020" name="Stud. Mycol.">
        <title>101 Dothideomycetes genomes: a test case for predicting lifestyles and emergence of pathogens.</title>
        <authorList>
            <person name="Haridas S."/>
            <person name="Albert R."/>
            <person name="Binder M."/>
            <person name="Bloem J."/>
            <person name="Labutti K."/>
            <person name="Salamov A."/>
            <person name="Andreopoulos B."/>
            <person name="Baker S."/>
            <person name="Barry K."/>
            <person name="Bills G."/>
            <person name="Bluhm B."/>
            <person name="Cannon C."/>
            <person name="Castanera R."/>
            <person name="Culley D."/>
            <person name="Daum C."/>
            <person name="Ezra D."/>
            <person name="Gonzalez J."/>
            <person name="Henrissat B."/>
            <person name="Kuo A."/>
            <person name="Liang C."/>
            <person name="Lipzen A."/>
            <person name="Lutzoni F."/>
            <person name="Magnuson J."/>
            <person name="Mondo S."/>
            <person name="Nolan M."/>
            <person name="Ohm R."/>
            <person name="Pangilinan J."/>
            <person name="Park H.-J."/>
            <person name="Ramirez L."/>
            <person name="Alfaro M."/>
            <person name="Sun H."/>
            <person name="Tritt A."/>
            <person name="Yoshinaga Y."/>
            <person name="Zwiers L.-H."/>
            <person name="Turgeon B."/>
            <person name="Goodwin S."/>
            <person name="Spatafora J."/>
            <person name="Crous P."/>
            <person name="Grigoriev I."/>
        </authorList>
    </citation>
    <scope>NUCLEOTIDE SEQUENCE</scope>
    <source>
        <strain evidence="3">CBS 133067</strain>
    </source>
</reference>
<protein>
    <submittedName>
        <fullName evidence="3">Uncharacterized protein</fullName>
    </submittedName>
</protein>
<keyword evidence="4" id="KW-1185">Reference proteome</keyword>
<feature type="transmembrane region" description="Helical" evidence="2">
    <location>
        <begin position="159"/>
        <end position="182"/>
    </location>
</feature>
<evidence type="ECO:0000256" key="2">
    <source>
        <dbReference type="SAM" id="Phobius"/>
    </source>
</evidence>
<dbReference type="Proteomes" id="UP000799772">
    <property type="component" value="Unassembled WGS sequence"/>
</dbReference>
<gene>
    <name evidence="3" type="ORF">NA57DRAFT_54239</name>
</gene>
<feature type="region of interest" description="Disordered" evidence="1">
    <location>
        <begin position="209"/>
        <end position="259"/>
    </location>
</feature>